<proteinExistence type="predicted"/>
<name>A0A9D1KGT9_9BACT</name>
<reference evidence="1" key="2">
    <citation type="journal article" date="2021" name="PeerJ">
        <title>Extensive microbial diversity within the chicken gut microbiome revealed by metagenomics and culture.</title>
        <authorList>
            <person name="Gilroy R."/>
            <person name="Ravi A."/>
            <person name="Getino M."/>
            <person name="Pursley I."/>
            <person name="Horton D.L."/>
            <person name="Alikhan N.F."/>
            <person name="Baker D."/>
            <person name="Gharbi K."/>
            <person name="Hall N."/>
            <person name="Watson M."/>
            <person name="Adriaenssens E.M."/>
            <person name="Foster-Nyarko E."/>
            <person name="Jarju S."/>
            <person name="Secka A."/>
            <person name="Antonio M."/>
            <person name="Oren A."/>
            <person name="Chaudhuri R.R."/>
            <person name="La Ragione R."/>
            <person name="Hildebrand F."/>
            <person name="Pallen M.J."/>
        </authorList>
    </citation>
    <scope>NUCLEOTIDE SEQUENCE</scope>
    <source>
        <strain evidence="1">ChiHecec2B26-709</strain>
    </source>
</reference>
<dbReference type="EMBL" id="DVLC01000080">
    <property type="protein sequence ID" value="HIT47051.1"/>
    <property type="molecule type" value="Genomic_DNA"/>
</dbReference>
<reference evidence="1" key="1">
    <citation type="submission" date="2020-10" db="EMBL/GenBank/DDBJ databases">
        <authorList>
            <person name="Gilroy R."/>
        </authorList>
    </citation>
    <scope>NUCLEOTIDE SEQUENCE</scope>
    <source>
        <strain evidence="1">ChiHecec2B26-709</strain>
    </source>
</reference>
<evidence type="ECO:0000313" key="1">
    <source>
        <dbReference type="EMBL" id="HIT47051.1"/>
    </source>
</evidence>
<gene>
    <name evidence="1" type="ORF">IAC35_04245</name>
</gene>
<sequence length="166" mass="18559">MIHSAFVSLMTATAVILMAVPECRHDDRLLRYSPVAAEIDGELYYSGEYVYPTIVNHDRSFIFRQEEDGFYVNIERLIYSDSGVETPLEICIDEDVPFALHTKYPLGSESNWARAKGCTSTEGYVVFTEKRNDGLSGVFEFEASDGETGAGVSVTNGTFVNLWMID</sequence>
<evidence type="ECO:0000313" key="2">
    <source>
        <dbReference type="Proteomes" id="UP000886881"/>
    </source>
</evidence>
<dbReference type="AlphaFoldDB" id="A0A9D1KGT9"/>
<dbReference type="Proteomes" id="UP000886881">
    <property type="component" value="Unassembled WGS sequence"/>
</dbReference>
<organism evidence="1 2">
    <name type="scientific">Candidatus Cryptobacteroides merdipullorum</name>
    <dbReference type="NCBI Taxonomy" id="2840771"/>
    <lineage>
        <taxon>Bacteria</taxon>
        <taxon>Pseudomonadati</taxon>
        <taxon>Bacteroidota</taxon>
        <taxon>Bacteroidia</taxon>
        <taxon>Bacteroidales</taxon>
        <taxon>Candidatus Cryptobacteroides</taxon>
    </lineage>
</organism>
<protein>
    <submittedName>
        <fullName evidence="1">Uncharacterized protein</fullName>
    </submittedName>
</protein>
<accession>A0A9D1KGT9</accession>
<comment type="caution">
    <text evidence="1">The sequence shown here is derived from an EMBL/GenBank/DDBJ whole genome shotgun (WGS) entry which is preliminary data.</text>
</comment>